<reference evidence="1 2" key="1">
    <citation type="journal article" date="2021" name="Commun. Biol.">
        <title>The genome of Shorea leprosula (Dipterocarpaceae) highlights the ecological relevance of drought in aseasonal tropical rainforests.</title>
        <authorList>
            <person name="Ng K.K.S."/>
            <person name="Kobayashi M.J."/>
            <person name="Fawcett J.A."/>
            <person name="Hatakeyama M."/>
            <person name="Paape T."/>
            <person name="Ng C.H."/>
            <person name="Ang C.C."/>
            <person name="Tnah L.H."/>
            <person name="Lee C.T."/>
            <person name="Nishiyama T."/>
            <person name="Sese J."/>
            <person name="O'Brien M.J."/>
            <person name="Copetti D."/>
            <person name="Mohd Noor M.I."/>
            <person name="Ong R.C."/>
            <person name="Putra M."/>
            <person name="Sireger I.Z."/>
            <person name="Indrioko S."/>
            <person name="Kosugi Y."/>
            <person name="Izuno A."/>
            <person name="Isagi Y."/>
            <person name="Lee S.L."/>
            <person name="Shimizu K.K."/>
        </authorList>
    </citation>
    <scope>NUCLEOTIDE SEQUENCE [LARGE SCALE GENOMIC DNA]</scope>
    <source>
        <strain evidence="1">214</strain>
    </source>
</reference>
<keyword evidence="2" id="KW-1185">Reference proteome</keyword>
<dbReference type="EMBL" id="BPVZ01000193">
    <property type="protein sequence ID" value="GKV45324.1"/>
    <property type="molecule type" value="Genomic_DNA"/>
</dbReference>
<proteinExistence type="predicted"/>
<gene>
    <name evidence="1" type="ORF">SLEP1_g52429</name>
</gene>
<protein>
    <submittedName>
        <fullName evidence="1">Uncharacterized protein</fullName>
    </submittedName>
</protein>
<comment type="caution">
    <text evidence="1">The sequence shown here is derived from an EMBL/GenBank/DDBJ whole genome shotgun (WGS) entry which is preliminary data.</text>
</comment>
<dbReference type="AlphaFoldDB" id="A0AAV5M8I3"/>
<evidence type="ECO:0000313" key="2">
    <source>
        <dbReference type="Proteomes" id="UP001054252"/>
    </source>
</evidence>
<dbReference type="Proteomes" id="UP001054252">
    <property type="component" value="Unassembled WGS sequence"/>
</dbReference>
<accession>A0AAV5M8I3</accession>
<organism evidence="1 2">
    <name type="scientific">Rubroshorea leprosula</name>
    <dbReference type="NCBI Taxonomy" id="152421"/>
    <lineage>
        <taxon>Eukaryota</taxon>
        <taxon>Viridiplantae</taxon>
        <taxon>Streptophyta</taxon>
        <taxon>Embryophyta</taxon>
        <taxon>Tracheophyta</taxon>
        <taxon>Spermatophyta</taxon>
        <taxon>Magnoliopsida</taxon>
        <taxon>eudicotyledons</taxon>
        <taxon>Gunneridae</taxon>
        <taxon>Pentapetalae</taxon>
        <taxon>rosids</taxon>
        <taxon>malvids</taxon>
        <taxon>Malvales</taxon>
        <taxon>Dipterocarpaceae</taxon>
        <taxon>Rubroshorea</taxon>
    </lineage>
</organism>
<evidence type="ECO:0000313" key="1">
    <source>
        <dbReference type="EMBL" id="GKV45324.1"/>
    </source>
</evidence>
<name>A0AAV5M8I3_9ROSI</name>
<sequence>MSPWRIKLKPAGGVMKRVVPRAILWPKCAISTVWRLTQWLNE</sequence>